<dbReference type="Proteomes" id="UP000236291">
    <property type="component" value="Unassembled WGS sequence"/>
</dbReference>
<dbReference type="AlphaFoldDB" id="A0A2K3LQR9"/>
<evidence type="ECO:0000313" key="1">
    <source>
        <dbReference type="EMBL" id="PNX80894.1"/>
    </source>
</evidence>
<sequence>MSTVNERAVIRATERVVMSKARNELEYHFGRLNCWVLGSQYGGENRIYGLGFTVIYGFLDIRVRNDVRRKLIAENQSEERNDLWKTIVLS</sequence>
<accession>A0A2K3LQR9</accession>
<evidence type="ECO:0000313" key="2">
    <source>
        <dbReference type="Proteomes" id="UP000236291"/>
    </source>
</evidence>
<dbReference type="EMBL" id="ASHM01038822">
    <property type="protein sequence ID" value="PNX80894.1"/>
    <property type="molecule type" value="Genomic_DNA"/>
</dbReference>
<organism evidence="1 2">
    <name type="scientific">Trifolium pratense</name>
    <name type="common">Red clover</name>
    <dbReference type="NCBI Taxonomy" id="57577"/>
    <lineage>
        <taxon>Eukaryota</taxon>
        <taxon>Viridiplantae</taxon>
        <taxon>Streptophyta</taxon>
        <taxon>Embryophyta</taxon>
        <taxon>Tracheophyta</taxon>
        <taxon>Spermatophyta</taxon>
        <taxon>Magnoliopsida</taxon>
        <taxon>eudicotyledons</taxon>
        <taxon>Gunneridae</taxon>
        <taxon>Pentapetalae</taxon>
        <taxon>rosids</taxon>
        <taxon>fabids</taxon>
        <taxon>Fabales</taxon>
        <taxon>Fabaceae</taxon>
        <taxon>Papilionoideae</taxon>
        <taxon>50 kb inversion clade</taxon>
        <taxon>NPAAA clade</taxon>
        <taxon>Hologalegina</taxon>
        <taxon>IRL clade</taxon>
        <taxon>Trifolieae</taxon>
        <taxon>Trifolium</taxon>
    </lineage>
</organism>
<comment type="caution">
    <text evidence="1">The sequence shown here is derived from an EMBL/GenBank/DDBJ whole genome shotgun (WGS) entry which is preliminary data.</text>
</comment>
<name>A0A2K3LQR9_TRIPR</name>
<reference evidence="1 2" key="1">
    <citation type="journal article" date="2014" name="Am. J. Bot.">
        <title>Genome assembly and annotation for red clover (Trifolium pratense; Fabaceae).</title>
        <authorList>
            <person name="Istvanek J."/>
            <person name="Jaros M."/>
            <person name="Krenek A."/>
            <person name="Repkova J."/>
        </authorList>
    </citation>
    <scope>NUCLEOTIDE SEQUENCE [LARGE SCALE GENOMIC DNA]</scope>
    <source>
        <strain evidence="2">cv. Tatra</strain>
        <tissue evidence="1">Young leaves</tissue>
    </source>
</reference>
<reference evidence="1 2" key="2">
    <citation type="journal article" date="2017" name="Front. Plant Sci.">
        <title>Gene Classification and Mining of Molecular Markers Useful in Red Clover (Trifolium pratense) Breeding.</title>
        <authorList>
            <person name="Istvanek J."/>
            <person name="Dluhosova J."/>
            <person name="Dluhos P."/>
            <person name="Patkova L."/>
            <person name="Nedelnik J."/>
            <person name="Repkova J."/>
        </authorList>
    </citation>
    <scope>NUCLEOTIDE SEQUENCE [LARGE SCALE GENOMIC DNA]</scope>
    <source>
        <strain evidence="2">cv. Tatra</strain>
        <tissue evidence="1">Young leaves</tissue>
    </source>
</reference>
<protein>
    <submittedName>
        <fullName evidence="1">Uncharacterized protein</fullName>
    </submittedName>
</protein>
<proteinExistence type="predicted"/>
<gene>
    <name evidence="1" type="ORF">L195_g036906</name>
</gene>